<evidence type="ECO:0000313" key="2">
    <source>
        <dbReference type="Proteomes" id="UP000015106"/>
    </source>
</evidence>
<dbReference type="EnsemblPlants" id="TuG1812G0700004264.01.T01">
    <property type="protein sequence ID" value="TuG1812G0700004264.01.T01.cds274881"/>
    <property type="gene ID" value="TuG1812G0700004264.01"/>
</dbReference>
<evidence type="ECO:0000313" key="1">
    <source>
        <dbReference type="EnsemblPlants" id="TuG1812G0700004264.01.T01.cds274881"/>
    </source>
</evidence>
<dbReference type="Gramene" id="TuG1812G0700004264.01.T01">
    <property type="protein sequence ID" value="TuG1812G0700004264.01.T01.cds274881"/>
    <property type="gene ID" value="TuG1812G0700004264.01"/>
</dbReference>
<protein>
    <submittedName>
        <fullName evidence="1">Uncharacterized protein</fullName>
    </submittedName>
</protein>
<organism evidence="1 2">
    <name type="scientific">Triticum urartu</name>
    <name type="common">Red wild einkorn</name>
    <name type="synonym">Crithodium urartu</name>
    <dbReference type="NCBI Taxonomy" id="4572"/>
    <lineage>
        <taxon>Eukaryota</taxon>
        <taxon>Viridiplantae</taxon>
        <taxon>Streptophyta</taxon>
        <taxon>Embryophyta</taxon>
        <taxon>Tracheophyta</taxon>
        <taxon>Spermatophyta</taxon>
        <taxon>Magnoliopsida</taxon>
        <taxon>Liliopsida</taxon>
        <taxon>Poales</taxon>
        <taxon>Poaceae</taxon>
        <taxon>BOP clade</taxon>
        <taxon>Pooideae</taxon>
        <taxon>Triticodae</taxon>
        <taxon>Triticeae</taxon>
        <taxon>Triticinae</taxon>
        <taxon>Triticum</taxon>
    </lineage>
</organism>
<accession>A0A8R7V5P7</accession>
<dbReference type="Proteomes" id="UP000015106">
    <property type="component" value="Chromosome 7"/>
</dbReference>
<keyword evidence="2" id="KW-1185">Reference proteome</keyword>
<proteinExistence type="predicted"/>
<dbReference type="AlphaFoldDB" id="A0A8R7V5P7"/>
<reference evidence="2" key="1">
    <citation type="journal article" date="2013" name="Nature">
        <title>Draft genome of the wheat A-genome progenitor Triticum urartu.</title>
        <authorList>
            <person name="Ling H.Q."/>
            <person name="Zhao S."/>
            <person name="Liu D."/>
            <person name="Wang J."/>
            <person name="Sun H."/>
            <person name="Zhang C."/>
            <person name="Fan H."/>
            <person name="Li D."/>
            <person name="Dong L."/>
            <person name="Tao Y."/>
            <person name="Gao C."/>
            <person name="Wu H."/>
            <person name="Li Y."/>
            <person name="Cui Y."/>
            <person name="Guo X."/>
            <person name="Zheng S."/>
            <person name="Wang B."/>
            <person name="Yu K."/>
            <person name="Liang Q."/>
            <person name="Yang W."/>
            <person name="Lou X."/>
            <person name="Chen J."/>
            <person name="Feng M."/>
            <person name="Jian J."/>
            <person name="Zhang X."/>
            <person name="Luo G."/>
            <person name="Jiang Y."/>
            <person name="Liu J."/>
            <person name="Wang Z."/>
            <person name="Sha Y."/>
            <person name="Zhang B."/>
            <person name="Wu H."/>
            <person name="Tang D."/>
            <person name="Shen Q."/>
            <person name="Xue P."/>
            <person name="Zou S."/>
            <person name="Wang X."/>
            <person name="Liu X."/>
            <person name="Wang F."/>
            <person name="Yang Y."/>
            <person name="An X."/>
            <person name="Dong Z."/>
            <person name="Zhang K."/>
            <person name="Zhang X."/>
            <person name="Luo M.C."/>
            <person name="Dvorak J."/>
            <person name="Tong Y."/>
            <person name="Wang J."/>
            <person name="Yang H."/>
            <person name="Li Z."/>
            <person name="Wang D."/>
            <person name="Zhang A."/>
            <person name="Wang J."/>
        </authorList>
    </citation>
    <scope>NUCLEOTIDE SEQUENCE</scope>
    <source>
        <strain evidence="2">cv. G1812</strain>
    </source>
</reference>
<reference evidence="1" key="2">
    <citation type="submission" date="2018-03" db="EMBL/GenBank/DDBJ databases">
        <title>The Triticum urartu genome reveals the dynamic nature of wheat genome evolution.</title>
        <authorList>
            <person name="Ling H."/>
            <person name="Ma B."/>
            <person name="Shi X."/>
            <person name="Liu H."/>
            <person name="Dong L."/>
            <person name="Sun H."/>
            <person name="Cao Y."/>
            <person name="Gao Q."/>
            <person name="Zheng S."/>
            <person name="Li Y."/>
            <person name="Yu Y."/>
            <person name="Du H."/>
            <person name="Qi M."/>
            <person name="Li Y."/>
            <person name="Yu H."/>
            <person name="Cui Y."/>
            <person name="Wang N."/>
            <person name="Chen C."/>
            <person name="Wu H."/>
            <person name="Zhao Y."/>
            <person name="Zhang J."/>
            <person name="Li Y."/>
            <person name="Zhou W."/>
            <person name="Zhang B."/>
            <person name="Hu W."/>
            <person name="Eijk M."/>
            <person name="Tang J."/>
            <person name="Witsenboer H."/>
            <person name="Zhao S."/>
            <person name="Li Z."/>
            <person name="Zhang A."/>
            <person name="Wang D."/>
            <person name="Liang C."/>
        </authorList>
    </citation>
    <scope>NUCLEOTIDE SEQUENCE [LARGE SCALE GENOMIC DNA]</scope>
    <source>
        <strain evidence="1">cv. G1812</strain>
    </source>
</reference>
<sequence length="108" mass="12081">MNKQTKPVSLIFSLKFTFQLPSEKCFSGALRCDRTNPLSTSITKSAKDASVFATTMVRPSAAINLNIAAAIWLTSNRSKYCLNSLQENNKIINIGTYLSVMFFFFLQN</sequence>
<name>A0A8R7V5P7_TRIUA</name>
<reference evidence="1" key="3">
    <citation type="submission" date="2022-06" db="UniProtKB">
        <authorList>
            <consortium name="EnsemblPlants"/>
        </authorList>
    </citation>
    <scope>IDENTIFICATION</scope>
</reference>